<dbReference type="Proteomes" id="UP000229307">
    <property type="component" value="Unassembled WGS sequence"/>
</dbReference>
<comment type="caution">
    <text evidence="1">The sequence shown here is derived from an EMBL/GenBank/DDBJ whole genome shotgun (WGS) entry which is preliminary data.</text>
</comment>
<dbReference type="SUPFAM" id="SSF48208">
    <property type="entry name" value="Six-hairpin glycosidases"/>
    <property type="match status" value="1"/>
</dbReference>
<dbReference type="AlphaFoldDB" id="A0A2M7S5M2"/>
<dbReference type="InterPro" id="IPR008928">
    <property type="entry name" value="6-hairpin_glycosidase_sf"/>
</dbReference>
<evidence type="ECO:0008006" key="3">
    <source>
        <dbReference type="Google" id="ProtNLM"/>
    </source>
</evidence>
<gene>
    <name evidence="1" type="ORF">COY52_11510</name>
</gene>
<reference evidence="2" key="1">
    <citation type="submission" date="2017-09" db="EMBL/GenBank/DDBJ databases">
        <title>Depth-based differentiation of microbial function through sediment-hosted aquifers and enrichment of novel symbionts in the deep terrestrial subsurface.</title>
        <authorList>
            <person name="Probst A.J."/>
            <person name="Ladd B."/>
            <person name="Jarett J.K."/>
            <person name="Geller-Mcgrath D.E."/>
            <person name="Sieber C.M.K."/>
            <person name="Emerson J.B."/>
            <person name="Anantharaman K."/>
            <person name="Thomas B.C."/>
            <person name="Malmstrom R."/>
            <person name="Stieglmeier M."/>
            <person name="Klingl A."/>
            <person name="Woyke T."/>
            <person name="Ryan C.M."/>
            <person name="Banfield J.F."/>
        </authorList>
    </citation>
    <scope>NUCLEOTIDE SEQUENCE [LARGE SCALE GENOMIC DNA]</scope>
</reference>
<organism evidence="1 2">
    <name type="scientific">Candidatus Desantisbacteria bacterium CG_4_10_14_0_8_um_filter_48_22</name>
    <dbReference type="NCBI Taxonomy" id="1974543"/>
    <lineage>
        <taxon>Bacteria</taxon>
        <taxon>Candidatus Desantisiibacteriota</taxon>
    </lineage>
</organism>
<protein>
    <recommendedName>
        <fullName evidence="3">Glycosyl hydrolase</fullName>
    </recommendedName>
</protein>
<sequence>MSEEKIETVAMETYARRSFNYLNNMVDKDGLPYFNIFWAEPSEAAHDWPDFGDVMSRQLQAVVMARHMTGQALPMEKVWLEKSLSLVDPGTGFLYRPKTNFSEHVADMGDAALTLYAYVTAYADSKDSNLKKIICKMTDSLLKKYEGNLSEGAGFLSGFTIKSLMACARFLDYEPALKLAGMLVDKVFNVEPLFSPDNTFRHGGHMHGNLRTLSGAADWAIYTKDPVIFSRVDAIYRYVRTTATSFGFLPEVIGRQCDIIACETCAVMDYLSTVVTLANHGHPEYWSDAEKIARNHMIENQATDCSWLKPDNSKEDSPQFSWRDVDKRMIGGYAGWSSPNHILATRESLNAQWDTPETHDKTRAFQNCCGGSGTHAFFIIWKNASRFDNGTLSVNMHIDKLLPQAEIRGFQPYKGLLTISLKESCNVRVRIPEFVKPNEMRAESDKGKIEPRQWGNYLELGKRNAGENLKITYPLPVYTEEFLIGNPGFKQYKYRAAWKGDTVVKMEPLGNDYKTGYSDFDKKEVPVFYGKEGPGPLYQRDHMLKDAQPEPSELYMDTSPLDFWFIKD</sequence>
<proteinExistence type="predicted"/>
<dbReference type="GO" id="GO:0005975">
    <property type="term" value="P:carbohydrate metabolic process"/>
    <property type="evidence" value="ECO:0007669"/>
    <property type="project" value="InterPro"/>
</dbReference>
<evidence type="ECO:0000313" key="2">
    <source>
        <dbReference type="Proteomes" id="UP000229307"/>
    </source>
</evidence>
<evidence type="ECO:0000313" key="1">
    <source>
        <dbReference type="EMBL" id="PIZ14678.1"/>
    </source>
</evidence>
<dbReference type="EMBL" id="PFMR01000316">
    <property type="protein sequence ID" value="PIZ14678.1"/>
    <property type="molecule type" value="Genomic_DNA"/>
</dbReference>
<accession>A0A2M7S5M2</accession>
<name>A0A2M7S5M2_9BACT</name>